<dbReference type="PANTHER" id="PTHR22929:SF0">
    <property type="entry name" value="TRANSCRIPTION FACTOR TFIIIB COMPONENT B'' HOMOLOG"/>
    <property type="match status" value="1"/>
</dbReference>
<dbReference type="SUPFAM" id="SSF46689">
    <property type="entry name" value="Homeodomain-like"/>
    <property type="match status" value="1"/>
</dbReference>
<feature type="compositionally biased region" description="Basic residues" evidence="1">
    <location>
        <begin position="279"/>
        <end position="290"/>
    </location>
</feature>
<dbReference type="GO" id="GO:0000126">
    <property type="term" value="C:transcription factor TFIIIB complex"/>
    <property type="evidence" value="ECO:0007669"/>
    <property type="project" value="TreeGrafter"/>
</dbReference>
<reference evidence="3" key="2">
    <citation type="submission" date="2023-06" db="EMBL/GenBank/DDBJ databases">
        <authorList>
            <consortium name="Lawrence Berkeley National Laboratory"/>
            <person name="Mondo S.J."/>
            <person name="Hensen N."/>
            <person name="Bonometti L."/>
            <person name="Westerberg I."/>
            <person name="Brannstrom I.O."/>
            <person name="Guillou S."/>
            <person name="Cros-Aarteil S."/>
            <person name="Calhoun S."/>
            <person name="Haridas S."/>
            <person name="Kuo A."/>
            <person name="Pangilinan J."/>
            <person name="Riley R."/>
            <person name="Labutti K."/>
            <person name="Andreopoulos B."/>
            <person name="Lipzen A."/>
            <person name="Chen C."/>
            <person name="Yanf M."/>
            <person name="Daum C."/>
            <person name="Ng V."/>
            <person name="Clum A."/>
            <person name="Steindorff A."/>
            <person name="Ohm R."/>
            <person name="Martin F."/>
            <person name="Silar P."/>
            <person name="Natvig D."/>
            <person name="Lalanne C."/>
            <person name="Gautier V."/>
            <person name="Ament-Velasquez S.L."/>
            <person name="Kruys A."/>
            <person name="Hutchinson M.I."/>
            <person name="Powell A.J."/>
            <person name="Barry K."/>
            <person name="Miller A.N."/>
            <person name="Grigoriev I.V."/>
            <person name="Debuchy R."/>
            <person name="Gladieux P."/>
            <person name="Thoren M.H."/>
            <person name="Johannesson H."/>
        </authorList>
    </citation>
    <scope>NUCLEOTIDE SEQUENCE</scope>
    <source>
        <strain evidence="3">PSN324</strain>
    </source>
</reference>
<dbReference type="AlphaFoldDB" id="A0AAV9HBA7"/>
<dbReference type="Proteomes" id="UP001321749">
    <property type="component" value="Unassembled WGS sequence"/>
</dbReference>
<evidence type="ECO:0000313" key="4">
    <source>
        <dbReference type="Proteomes" id="UP001321749"/>
    </source>
</evidence>
<feature type="compositionally biased region" description="Low complexity" evidence="1">
    <location>
        <begin position="52"/>
        <end position="78"/>
    </location>
</feature>
<protein>
    <recommendedName>
        <fullName evidence="2">Transcription factor TFIIIB component B'' Myb domain-containing protein</fullName>
    </recommendedName>
</protein>
<sequence>MHIGKKFSMHDELMARERAKRLQYKEKRKKAAKDKAGNADNEPAGTEDDQGEQQQQASNPSASSSTPTSAPAAPEDTAPVLNPLSEVYQVINGQIVVDVNSLAVNRQQRAADAAGHLVTVVENDFTTHITSQTYLRRALKPGQWNDETTNEFYRALSRFGTDFETISRMFPGLNRKHIKTKFNREERLNPDRIKSALVGEQKELIDIDEFKEKAAIGGQAVEYQTAEEIYAEQQKREEEFEAAQKALEDAKVEEERKKREELEASLAAAKAKSAERSGKKGKKVKVGKGK</sequence>
<evidence type="ECO:0000256" key="1">
    <source>
        <dbReference type="SAM" id="MobiDB-lite"/>
    </source>
</evidence>
<feature type="compositionally biased region" description="Basic and acidic residues" evidence="1">
    <location>
        <begin position="8"/>
        <end position="17"/>
    </location>
</feature>
<organism evidence="3 4">
    <name type="scientific">Cladorrhinum samala</name>
    <dbReference type="NCBI Taxonomy" id="585594"/>
    <lineage>
        <taxon>Eukaryota</taxon>
        <taxon>Fungi</taxon>
        <taxon>Dikarya</taxon>
        <taxon>Ascomycota</taxon>
        <taxon>Pezizomycotina</taxon>
        <taxon>Sordariomycetes</taxon>
        <taxon>Sordariomycetidae</taxon>
        <taxon>Sordariales</taxon>
        <taxon>Podosporaceae</taxon>
        <taxon>Cladorrhinum</taxon>
    </lineage>
</organism>
<dbReference type="GO" id="GO:0070898">
    <property type="term" value="P:RNA polymerase III preinitiation complex assembly"/>
    <property type="evidence" value="ECO:0007669"/>
    <property type="project" value="TreeGrafter"/>
</dbReference>
<feature type="compositionally biased region" description="Basic residues" evidence="1">
    <location>
        <begin position="18"/>
        <end position="32"/>
    </location>
</feature>
<dbReference type="InterPro" id="IPR009057">
    <property type="entry name" value="Homeodomain-like_sf"/>
</dbReference>
<comment type="caution">
    <text evidence="3">The sequence shown here is derived from an EMBL/GenBank/DDBJ whole genome shotgun (WGS) entry which is preliminary data.</text>
</comment>
<proteinExistence type="predicted"/>
<dbReference type="PANTHER" id="PTHR22929">
    <property type="entry name" value="RNA POLYMERASE III TRANSCRIPTION INITIATION FACTOR B"/>
    <property type="match status" value="1"/>
</dbReference>
<feature type="domain" description="Transcription factor TFIIIB component B'' Myb" evidence="2">
    <location>
        <begin position="136"/>
        <end position="214"/>
    </location>
</feature>
<feature type="region of interest" description="Disordered" evidence="1">
    <location>
        <begin position="269"/>
        <end position="290"/>
    </location>
</feature>
<reference evidence="3" key="1">
    <citation type="journal article" date="2023" name="Mol. Phylogenet. Evol.">
        <title>Genome-scale phylogeny and comparative genomics of the fungal order Sordariales.</title>
        <authorList>
            <person name="Hensen N."/>
            <person name="Bonometti L."/>
            <person name="Westerberg I."/>
            <person name="Brannstrom I.O."/>
            <person name="Guillou S."/>
            <person name="Cros-Aarteil S."/>
            <person name="Calhoun S."/>
            <person name="Haridas S."/>
            <person name="Kuo A."/>
            <person name="Mondo S."/>
            <person name="Pangilinan J."/>
            <person name="Riley R."/>
            <person name="LaButti K."/>
            <person name="Andreopoulos B."/>
            <person name="Lipzen A."/>
            <person name="Chen C."/>
            <person name="Yan M."/>
            <person name="Daum C."/>
            <person name="Ng V."/>
            <person name="Clum A."/>
            <person name="Steindorff A."/>
            <person name="Ohm R.A."/>
            <person name="Martin F."/>
            <person name="Silar P."/>
            <person name="Natvig D.O."/>
            <person name="Lalanne C."/>
            <person name="Gautier V."/>
            <person name="Ament-Velasquez S.L."/>
            <person name="Kruys A."/>
            <person name="Hutchinson M.I."/>
            <person name="Powell A.J."/>
            <person name="Barry K."/>
            <person name="Miller A.N."/>
            <person name="Grigoriev I.V."/>
            <person name="Debuchy R."/>
            <person name="Gladieux P."/>
            <person name="Hiltunen Thoren M."/>
            <person name="Johannesson H."/>
        </authorList>
    </citation>
    <scope>NUCLEOTIDE SEQUENCE</scope>
    <source>
        <strain evidence="3">PSN324</strain>
    </source>
</reference>
<dbReference type="Pfam" id="PF15963">
    <property type="entry name" value="Myb_DNA-bind_7"/>
    <property type="match status" value="1"/>
</dbReference>
<evidence type="ECO:0000259" key="2">
    <source>
        <dbReference type="Pfam" id="PF15963"/>
    </source>
</evidence>
<dbReference type="InterPro" id="IPR039467">
    <property type="entry name" value="TFIIIB_B''_Myb"/>
</dbReference>
<dbReference type="EMBL" id="MU865090">
    <property type="protein sequence ID" value="KAK4457930.1"/>
    <property type="molecule type" value="Genomic_DNA"/>
</dbReference>
<name>A0AAV9HBA7_9PEZI</name>
<gene>
    <name evidence="3" type="ORF">QBC42DRAFT_277913</name>
</gene>
<evidence type="ECO:0000313" key="3">
    <source>
        <dbReference type="EMBL" id="KAK4457930.1"/>
    </source>
</evidence>
<keyword evidence="4" id="KW-1185">Reference proteome</keyword>
<accession>A0AAV9HBA7</accession>
<dbReference type="GO" id="GO:0001156">
    <property type="term" value="F:TFIIIC-class transcription factor complex binding"/>
    <property type="evidence" value="ECO:0007669"/>
    <property type="project" value="TreeGrafter"/>
</dbReference>
<feature type="region of interest" description="Disordered" evidence="1">
    <location>
        <begin position="1"/>
        <end position="78"/>
    </location>
</feature>